<feature type="transmembrane region" description="Helical" evidence="8">
    <location>
        <begin position="167"/>
        <end position="184"/>
    </location>
</feature>
<dbReference type="GO" id="GO:0042773">
    <property type="term" value="P:ATP synthesis coupled electron transport"/>
    <property type="evidence" value="ECO:0007669"/>
    <property type="project" value="InterPro"/>
</dbReference>
<dbReference type="Pfam" id="PF00662">
    <property type="entry name" value="Proton_antipo_N"/>
    <property type="match status" value="1"/>
</dbReference>
<feature type="domain" description="NADH-Ubiquinone oxidoreductase (complex I) chain 5 N-terminal" evidence="10">
    <location>
        <begin position="40"/>
        <end position="88"/>
    </location>
</feature>
<dbReference type="PRINTS" id="PR01434">
    <property type="entry name" value="NADHDHGNASE5"/>
</dbReference>
<gene>
    <name evidence="11" type="primary">nad5</name>
</gene>
<feature type="transmembrane region" description="Helical" evidence="8">
    <location>
        <begin position="446"/>
        <end position="466"/>
    </location>
</feature>
<dbReference type="GO" id="GO:0003954">
    <property type="term" value="F:NADH dehydrogenase activity"/>
    <property type="evidence" value="ECO:0007669"/>
    <property type="project" value="TreeGrafter"/>
</dbReference>
<dbReference type="InterPro" id="IPR003945">
    <property type="entry name" value="NU5C-like"/>
</dbReference>
<evidence type="ECO:0000256" key="3">
    <source>
        <dbReference type="ARBA" id="ARBA00021096"/>
    </source>
</evidence>
<organism evidence="11">
    <name type="scientific">Physidae sp. P3S_19</name>
    <dbReference type="NCBI Taxonomy" id="2861967"/>
    <lineage>
        <taxon>Eukaryota</taxon>
        <taxon>Metazoa</taxon>
        <taxon>Spiralia</taxon>
        <taxon>Lophotrochozoa</taxon>
        <taxon>Mollusca</taxon>
        <taxon>Gastropoda</taxon>
        <taxon>Heterobranchia</taxon>
        <taxon>Euthyneura</taxon>
        <taxon>Panpulmonata</taxon>
        <taxon>Hygrophila</taxon>
        <taxon>Lymnaeoidea</taxon>
        <taxon>Physidae</taxon>
    </lineage>
</organism>
<dbReference type="GO" id="GO:0008137">
    <property type="term" value="F:NADH dehydrogenase (ubiquinone) activity"/>
    <property type="evidence" value="ECO:0007669"/>
    <property type="project" value="UniProtKB-EC"/>
</dbReference>
<feature type="transmembrane region" description="Helical" evidence="8">
    <location>
        <begin position="294"/>
        <end position="314"/>
    </location>
</feature>
<keyword evidence="5 8" id="KW-1133">Transmembrane helix</keyword>
<evidence type="ECO:0000256" key="7">
    <source>
        <dbReference type="ARBA" id="ARBA00049551"/>
    </source>
</evidence>
<reference evidence="11" key="1">
    <citation type="submission" date="2019-12" db="EMBL/GenBank/DDBJ databases">
        <title>Hygrophilid snails and Trematode parasites from NM.</title>
        <authorList>
            <person name="Adema C.M."/>
        </authorList>
    </citation>
    <scope>NUCLEOTIDE SEQUENCE</scope>
    <source>
        <strain evidence="11">P3S_19</strain>
    </source>
</reference>
<evidence type="ECO:0000256" key="8">
    <source>
        <dbReference type="RuleBase" id="RU003404"/>
    </source>
</evidence>
<evidence type="ECO:0000256" key="5">
    <source>
        <dbReference type="ARBA" id="ARBA00022989"/>
    </source>
</evidence>
<dbReference type="InterPro" id="IPR001516">
    <property type="entry name" value="Proton_antipo_N"/>
</dbReference>
<keyword evidence="8 11" id="KW-0496">Mitochondrion</keyword>
<comment type="subcellular location">
    <subcellularLocation>
        <location evidence="1">Membrane</location>
        <topology evidence="1">Multi-pass membrane protein</topology>
    </subcellularLocation>
</comment>
<comment type="similarity">
    <text evidence="8">Belongs to the complex I subunit 5 family.</text>
</comment>
<feature type="domain" description="NADH:quinone oxidoreductase/Mrp antiporter transmembrane" evidence="9">
    <location>
        <begin position="107"/>
        <end position="375"/>
    </location>
</feature>
<feature type="transmembrane region" description="Helical" evidence="8">
    <location>
        <begin position="12"/>
        <end position="37"/>
    </location>
</feature>
<geneLocation type="mitochondrion" evidence="11"/>
<accession>A0A8F8SP57</accession>
<dbReference type="EMBL" id="MN848407">
    <property type="protein sequence ID" value="QYB18821.1"/>
    <property type="molecule type" value="Genomic_DNA"/>
</dbReference>
<feature type="transmembrane region" description="Helical" evidence="8">
    <location>
        <begin position="205"/>
        <end position="223"/>
    </location>
</feature>
<feature type="transmembrane region" description="Helical" evidence="8">
    <location>
        <begin position="326"/>
        <end position="347"/>
    </location>
</feature>
<evidence type="ECO:0000259" key="9">
    <source>
        <dbReference type="Pfam" id="PF00361"/>
    </source>
</evidence>
<dbReference type="EC" id="7.1.1.2" evidence="2 8"/>
<dbReference type="Pfam" id="PF00361">
    <property type="entry name" value="Proton_antipo_M"/>
    <property type="match status" value="1"/>
</dbReference>
<protein>
    <recommendedName>
        <fullName evidence="3 8">NADH-ubiquinone oxidoreductase chain 5</fullName>
        <ecNumber evidence="2 8">7.1.1.2</ecNumber>
    </recommendedName>
</protein>
<keyword evidence="6 8" id="KW-0472">Membrane</keyword>
<feature type="transmembrane region" description="Helical" evidence="8">
    <location>
        <begin position="49"/>
        <end position="75"/>
    </location>
</feature>
<feature type="transmembrane region" description="Helical" evidence="8">
    <location>
        <begin position="413"/>
        <end position="434"/>
    </location>
</feature>
<dbReference type="PANTHER" id="PTHR42829:SF2">
    <property type="entry name" value="NADH-UBIQUINONE OXIDOREDUCTASE CHAIN 5"/>
    <property type="match status" value="1"/>
</dbReference>
<keyword evidence="8" id="KW-0813">Transport</keyword>
<comment type="catalytic activity">
    <reaction evidence="7 8">
        <text>a ubiquinone + NADH + 5 H(+)(in) = a ubiquinol + NAD(+) + 4 H(+)(out)</text>
        <dbReference type="Rhea" id="RHEA:29091"/>
        <dbReference type="Rhea" id="RHEA-COMP:9565"/>
        <dbReference type="Rhea" id="RHEA-COMP:9566"/>
        <dbReference type="ChEBI" id="CHEBI:15378"/>
        <dbReference type="ChEBI" id="CHEBI:16389"/>
        <dbReference type="ChEBI" id="CHEBI:17976"/>
        <dbReference type="ChEBI" id="CHEBI:57540"/>
        <dbReference type="ChEBI" id="CHEBI:57945"/>
        <dbReference type="EC" id="7.1.1.2"/>
    </reaction>
</comment>
<evidence type="ECO:0000256" key="2">
    <source>
        <dbReference type="ARBA" id="ARBA00012944"/>
    </source>
</evidence>
<sequence length="530" mass="59338">MLQVKYIKVLTLIFFSFASLLLMMITSFHSTVLYVSFNMLTIGTMGVDFTLIIDTCSVCFLMIVCWIGANVMLFSISYMSSDTRKDYFHNVMMLFIFSMFILILSASFTTLMIGWDMLGVTSFLLIMYYPSNESKMSAFMTVMINRIGDVLIILSFTVLVWSGSTSFWGYFGYSVFFLFVASMTKSAQFPFSAWLPAAMAAPTPVSSLVHSSTLVTAGVYLAMRLLSEGTSAWCLSMLGLFGSLTMVMGGAAALIEHDIKKAIAFSTMSQVGVMMVTLSVGLPELAMFHLFTHGLFKALLFLAAGNLLIFSCGCQDMRLMGGLSSYCTITQTSFIVSMLSLVGLPFMSAYYSKHMLVQGFYSSSSNLLTMVSFTIGLLLSVMYVLRIIYLVVWNKSKMVLPSISHDWKMKAPLLTLSVSSIMAASLLLPLLLPLPEISHTPMYIDIFISSVGLCGVCLFVLMVNFFDPHMLPKYDLFYFLNKSSYYPYFTLNKLSSEIVNSDMMWFDPYKLSKSVFSWASKWALFFSSWK</sequence>
<dbReference type="AlphaFoldDB" id="A0A8F8SP57"/>
<keyword evidence="8" id="KW-0830">Ubiquinone</keyword>
<dbReference type="GO" id="GO:0015990">
    <property type="term" value="P:electron transport coupled proton transport"/>
    <property type="evidence" value="ECO:0007669"/>
    <property type="project" value="TreeGrafter"/>
</dbReference>
<feature type="transmembrane region" description="Helical" evidence="8">
    <location>
        <begin position="367"/>
        <end position="392"/>
    </location>
</feature>
<evidence type="ECO:0000256" key="1">
    <source>
        <dbReference type="ARBA" id="ARBA00004141"/>
    </source>
</evidence>
<feature type="transmembrane region" description="Helical" evidence="8">
    <location>
        <begin position="143"/>
        <end position="161"/>
    </location>
</feature>
<evidence type="ECO:0000259" key="10">
    <source>
        <dbReference type="Pfam" id="PF00662"/>
    </source>
</evidence>
<keyword evidence="8" id="KW-0520">NAD</keyword>
<dbReference type="GO" id="GO:0016020">
    <property type="term" value="C:membrane"/>
    <property type="evidence" value="ECO:0007669"/>
    <property type="project" value="UniProtKB-SubCell"/>
</dbReference>
<keyword evidence="4 8" id="KW-0812">Transmembrane</keyword>
<feature type="transmembrane region" description="Helical" evidence="8">
    <location>
        <begin position="87"/>
        <end position="106"/>
    </location>
</feature>
<proteinExistence type="inferred from homology"/>
<comment type="function">
    <text evidence="8">Core subunit of the mitochondrial membrane respiratory chain NADH dehydrogenase (Complex I) which catalyzes electron transfer from NADH through the respiratory chain, using ubiquinone as an electron acceptor. Essential for the catalytic activity and assembly of complex I.</text>
</comment>
<evidence type="ECO:0000256" key="6">
    <source>
        <dbReference type="ARBA" id="ARBA00023136"/>
    </source>
</evidence>
<dbReference type="InterPro" id="IPR001750">
    <property type="entry name" value="ND/Mrp_TM"/>
</dbReference>
<name>A0A8F8SP57_9GAST</name>
<evidence type="ECO:0000256" key="4">
    <source>
        <dbReference type="ARBA" id="ARBA00022692"/>
    </source>
</evidence>
<dbReference type="PANTHER" id="PTHR42829">
    <property type="entry name" value="NADH-UBIQUINONE OXIDOREDUCTASE CHAIN 5"/>
    <property type="match status" value="1"/>
</dbReference>
<evidence type="ECO:0000313" key="11">
    <source>
        <dbReference type="EMBL" id="QYB18821.1"/>
    </source>
</evidence>
<feature type="transmembrane region" description="Helical" evidence="8">
    <location>
        <begin position="235"/>
        <end position="255"/>
    </location>
</feature>